<dbReference type="SUPFAM" id="SSF51905">
    <property type="entry name" value="FAD/NAD(P)-binding domain"/>
    <property type="match status" value="1"/>
</dbReference>
<evidence type="ECO:0000313" key="5">
    <source>
        <dbReference type="EMBL" id="CAE0650250.1"/>
    </source>
</evidence>
<dbReference type="Gene3D" id="3.90.660.10">
    <property type="match status" value="1"/>
</dbReference>
<feature type="region of interest" description="Disordered" evidence="3">
    <location>
        <begin position="341"/>
        <end position="423"/>
    </location>
</feature>
<dbReference type="InterPro" id="IPR050281">
    <property type="entry name" value="Flavin_monoamine_oxidase"/>
</dbReference>
<feature type="compositionally biased region" description="Basic and acidic residues" evidence="3">
    <location>
        <begin position="389"/>
        <end position="401"/>
    </location>
</feature>
<dbReference type="SUPFAM" id="SSF54373">
    <property type="entry name" value="FAD-linked reductases, C-terminal domain"/>
    <property type="match status" value="1"/>
</dbReference>
<reference evidence="5" key="1">
    <citation type="submission" date="2021-01" db="EMBL/GenBank/DDBJ databases">
        <authorList>
            <person name="Corre E."/>
            <person name="Pelletier E."/>
            <person name="Niang G."/>
            <person name="Scheremetjew M."/>
            <person name="Finn R."/>
            <person name="Kale V."/>
            <person name="Holt S."/>
            <person name="Cochrane G."/>
            <person name="Meng A."/>
            <person name="Brown T."/>
            <person name="Cohen L."/>
        </authorList>
    </citation>
    <scope>NUCLEOTIDE SEQUENCE</scope>
    <source>
        <strain evidence="5">CCCM811</strain>
    </source>
</reference>
<feature type="compositionally biased region" description="Acidic residues" evidence="3">
    <location>
        <begin position="360"/>
        <end position="373"/>
    </location>
</feature>
<keyword evidence="2" id="KW-0560">Oxidoreductase</keyword>
<dbReference type="EMBL" id="HBIV01005773">
    <property type="protein sequence ID" value="CAE0650250.1"/>
    <property type="molecule type" value="Transcribed_RNA"/>
</dbReference>
<dbReference type="Pfam" id="PF01593">
    <property type="entry name" value="Amino_oxidase"/>
    <property type="match status" value="1"/>
</dbReference>
<evidence type="ECO:0000256" key="1">
    <source>
        <dbReference type="ARBA" id="ARBA00005995"/>
    </source>
</evidence>
<sequence length="506" mass="57333">MGTATAADGEEETFKFDADMVLVTVSLGVLKSKMVTFNPPLPMWKTASIGRLGFGLINKLVLEWKEEDVFWRDVDMFGHIKDSPENRGNNYMYWNLKKVTGKPILVSIFSGKAAHKLESTPKEDLVKEAMEQLRRIYGEQIPDPIRTLKTGWKGDPLARGTYSYVKVGASGSDYDKLARPVKDRLFFAGEATCRLYPATVPGAHASGLFAAGQIADAANPVKHELFKANEAIMSRFKAGGSGKRFRKGFRDAREVMRRSNSWFSPSDAKYGGGVGGGIMSSSEKDRSLRKIKLESSFQDLMDGKIGILEVDSKGQSGMPFFMEDTVSSPPLDLKKMVGGVEEEDDLEAKKRKQLPTVSPDFDEPEYQDDDIIDMTDTLLSKSHRKRRKQEQSRDRLRDKIQRKMQKNKRKKKERKNDGSLRTSGLVPDSYIRNYIKKLLAKYAAHHKLSDEQQGQILDKAYTKVLKDWESKDRKDLAVKKWMGNEKRKKSLKALVSKYSKRYAKKK</sequence>
<gene>
    <name evidence="5" type="ORF">LGLO00237_LOCUS4156</name>
</gene>
<name>A0A7S4DHT5_9EUKA</name>
<evidence type="ECO:0000256" key="3">
    <source>
        <dbReference type="SAM" id="MobiDB-lite"/>
    </source>
</evidence>
<feature type="compositionally biased region" description="Basic residues" evidence="3">
    <location>
        <begin position="402"/>
        <end position="413"/>
    </location>
</feature>
<dbReference type="Gene3D" id="3.50.50.60">
    <property type="entry name" value="FAD/NAD(P)-binding domain"/>
    <property type="match status" value="1"/>
</dbReference>
<dbReference type="InterPro" id="IPR036188">
    <property type="entry name" value="FAD/NAD-bd_sf"/>
</dbReference>
<organism evidence="5">
    <name type="scientific">Lotharella globosa</name>
    <dbReference type="NCBI Taxonomy" id="91324"/>
    <lineage>
        <taxon>Eukaryota</taxon>
        <taxon>Sar</taxon>
        <taxon>Rhizaria</taxon>
        <taxon>Cercozoa</taxon>
        <taxon>Chlorarachniophyceae</taxon>
        <taxon>Lotharella</taxon>
    </lineage>
</organism>
<evidence type="ECO:0000256" key="2">
    <source>
        <dbReference type="ARBA" id="ARBA00023002"/>
    </source>
</evidence>
<dbReference type="PANTHER" id="PTHR10742">
    <property type="entry name" value="FLAVIN MONOAMINE OXIDASE"/>
    <property type="match status" value="1"/>
</dbReference>
<evidence type="ECO:0000259" key="4">
    <source>
        <dbReference type="Pfam" id="PF01593"/>
    </source>
</evidence>
<dbReference type="InterPro" id="IPR002937">
    <property type="entry name" value="Amino_oxidase"/>
</dbReference>
<dbReference type="PANTHER" id="PTHR10742:SF386">
    <property type="entry name" value="LYSINE-SPECIFIC HISTONE DEMETHYLASE 1A"/>
    <property type="match status" value="1"/>
</dbReference>
<accession>A0A7S4DHT5</accession>
<comment type="similarity">
    <text evidence="1">Belongs to the flavin monoamine oxidase family.</text>
</comment>
<dbReference type="AlphaFoldDB" id="A0A7S4DHT5"/>
<protein>
    <recommendedName>
        <fullName evidence="4">Amine oxidase domain-containing protein</fullName>
    </recommendedName>
</protein>
<feature type="domain" description="Amine oxidase" evidence="4">
    <location>
        <begin position="5"/>
        <end position="214"/>
    </location>
</feature>
<dbReference type="GO" id="GO:0016491">
    <property type="term" value="F:oxidoreductase activity"/>
    <property type="evidence" value="ECO:0007669"/>
    <property type="project" value="UniProtKB-KW"/>
</dbReference>
<proteinExistence type="inferred from homology"/>